<evidence type="ECO:0000256" key="18">
    <source>
        <dbReference type="ARBA" id="ARBA00041418"/>
    </source>
</evidence>
<keyword evidence="9" id="KW-0573">Peptidoglycan synthesis</keyword>
<reference evidence="23 24" key="1">
    <citation type="submission" date="2020-07" db="EMBL/GenBank/DDBJ databases">
        <title>Sequencing the genomes of 1000 actinobacteria strains.</title>
        <authorList>
            <person name="Klenk H.-P."/>
        </authorList>
    </citation>
    <scope>NUCLEOTIDE SEQUENCE [LARGE SCALE GENOMIC DNA]</scope>
    <source>
        <strain evidence="23 24">DSM 29531</strain>
    </source>
</reference>
<feature type="transmembrane region" description="Helical" evidence="22">
    <location>
        <begin position="64"/>
        <end position="85"/>
    </location>
</feature>
<dbReference type="InterPro" id="IPR001182">
    <property type="entry name" value="FtsW/RodA"/>
</dbReference>
<dbReference type="PANTHER" id="PTHR30474">
    <property type="entry name" value="CELL CYCLE PROTEIN"/>
    <property type="match status" value="1"/>
</dbReference>
<keyword evidence="4 23" id="KW-0132">Cell division</keyword>
<evidence type="ECO:0000256" key="14">
    <source>
        <dbReference type="ARBA" id="ARBA00032370"/>
    </source>
</evidence>
<keyword evidence="3" id="KW-1003">Cell membrane</keyword>
<comment type="function">
    <text evidence="21">Peptidoglycan polymerase that is essential for cell division.</text>
</comment>
<evidence type="ECO:0000256" key="10">
    <source>
        <dbReference type="ARBA" id="ARBA00022989"/>
    </source>
</evidence>
<feature type="transmembrane region" description="Helical" evidence="22">
    <location>
        <begin position="172"/>
        <end position="201"/>
    </location>
</feature>
<dbReference type="GO" id="GO:0008955">
    <property type="term" value="F:peptidoglycan glycosyltransferase activity"/>
    <property type="evidence" value="ECO:0007669"/>
    <property type="project" value="UniProtKB-EC"/>
</dbReference>
<evidence type="ECO:0000256" key="7">
    <source>
        <dbReference type="ARBA" id="ARBA00022692"/>
    </source>
</evidence>
<evidence type="ECO:0000256" key="6">
    <source>
        <dbReference type="ARBA" id="ARBA00022679"/>
    </source>
</evidence>
<keyword evidence="10 22" id="KW-1133">Transmembrane helix</keyword>
<organism evidence="23 24">
    <name type="scientific">Allobranchiibius huperziae</name>
    <dbReference type="NCBI Taxonomy" id="1874116"/>
    <lineage>
        <taxon>Bacteria</taxon>
        <taxon>Bacillati</taxon>
        <taxon>Actinomycetota</taxon>
        <taxon>Actinomycetes</taxon>
        <taxon>Micrococcales</taxon>
        <taxon>Dermacoccaceae</taxon>
        <taxon>Allobranchiibius</taxon>
    </lineage>
</organism>
<evidence type="ECO:0000256" key="16">
    <source>
        <dbReference type="ARBA" id="ARBA00038053"/>
    </source>
</evidence>
<dbReference type="GO" id="GO:0015648">
    <property type="term" value="F:lipid-linked peptidoglycan transporter activity"/>
    <property type="evidence" value="ECO:0007669"/>
    <property type="project" value="TreeGrafter"/>
</dbReference>
<dbReference type="EMBL" id="JACCFW010000001">
    <property type="protein sequence ID" value="NYJ75112.1"/>
    <property type="molecule type" value="Genomic_DNA"/>
</dbReference>
<comment type="similarity">
    <text evidence="16">Belongs to the SEDS family. FtsW subfamily.</text>
</comment>
<dbReference type="GO" id="GO:0009252">
    <property type="term" value="P:peptidoglycan biosynthetic process"/>
    <property type="evidence" value="ECO:0007669"/>
    <property type="project" value="UniProtKB-KW"/>
</dbReference>
<evidence type="ECO:0000256" key="21">
    <source>
        <dbReference type="ARBA" id="ARBA00049966"/>
    </source>
</evidence>
<accession>A0A853DCP1</accession>
<evidence type="ECO:0000256" key="20">
    <source>
        <dbReference type="ARBA" id="ARBA00049902"/>
    </source>
</evidence>
<name>A0A853DCP1_9MICO</name>
<evidence type="ECO:0000256" key="11">
    <source>
        <dbReference type="ARBA" id="ARBA00023136"/>
    </source>
</evidence>
<dbReference type="Pfam" id="PF01098">
    <property type="entry name" value="FTSW_RODA_SPOVE"/>
    <property type="match status" value="1"/>
</dbReference>
<dbReference type="GO" id="GO:0005886">
    <property type="term" value="C:plasma membrane"/>
    <property type="evidence" value="ECO:0007669"/>
    <property type="project" value="UniProtKB-SubCell"/>
</dbReference>
<keyword evidence="6" id="KW-0808">Transferase</keyword>
<feature type="transmembrane region" description="Helical" evidence="22">
    <location>
        <begin position="334"/>
        <end position="356"/>
    </location>
</feature>
<comment type="pathway">
    <text evidence="2">Cell wall biogenesis; peptidoglycan biosynthesis.</text>
</comment>
<evidence type="ECO:0000256" key="5">
    <source>
        <dbReference type="ARBA" id="ARBA00022676"/>
    </source>
</evidence>
<keyword evidence="12" id="KW-0131">Cell cycle</keyword>
<feature type="transmembrane region" description="Helical" evidence="22">
    <location>
        <begin position="31"/>
        <end position="52"/>
    </location>
</feature>
<dbReference type="GO" id="GO:0071555">
    <property type="term" value="P:cell wall organization"/>
    <property type="evidence" value="ECO:0007669"/>
    <property type="project" value="UniProtKB-KW"/>
</dbReference>
<gene>
    <name evidence="23" type="ORF">HNR15_002075</name>
</gene>
<feature type="transmembrane region" description="Helical" evidence="22">
    <location>
        <begin position="362"/>
        <end position="384"/>
    </location>
</feature>
<comment type="caution">
    <text evidence="23">The sequence shown here is derived from an EMBL/GenBank/DDBJ whole genome shotgun (WGS) entry which is preliminary data.</text>
</comment>
<evidence type="ECO:0000256" key="22">
    <source>
        <dbReference type="SAM" id="Phobius"/>
    </source>
</evidence>
<keyword evidence="24" id="KW-1185">Reference proteome</keyword>
<feature type="transmembrane region" description="Helical" evidence="22">
    <location>
        <begin position="207"/>
        <end position="226"/>
    </location>
</feature>
<dbReference type="GO" id="GO:0008360">
    <property type="term" value="P:regulation of cell shape"/>
    <property type="evidence" value="ECO:0007669"/>
    <property type="project" value="UniProtKB-KW"/>
</dbReference>
<evidence type="ECO:0000313" key="24">
    <source>
        <dbReference type="Proteomes" id="UP000571817"/>
    </source>
</evidence>
<evidence type="ECO:0000313" key="23">
    <source>
        <dbReference type="EMBL" id="NYJ75112.1"/>
    </source>
</evidence>
<sequence>MTASGANPGFDPARGYLQQVKERVTSPVGPYYLILGSGTLLLIFGLTMVLSASSVTSYASATHSSYTIFLNQASFAVVGVIGAFVASRISVRMWKTIAFPVFFFAVFLQLLVFTPLGLTVNGNTNWIGAGGFTMQPSEVGKIAVVLLVATVLSRKRRVLDSYKHLLLPLGPLLFIVLAAVMGGGDLGTCLVLLAIMGAMFFVAGVQLRIFGVAAGAAALGALTFALTSGNRTGRIDAWLGTCMDAQTPGCWQKVHGMYAMADGGWWGVGLGASREKWFWLPEAHNDFIFAIIGEELGIPGTMAVVGLYVVLAYACYRLIVTSNDMFVRLATAGIMLWIVFQAMVNIGSVTGLLPIIGVPLPLVSAGGSALVTTLFALGMLLSFARAEPECRAALQARPSLLRKASAVLASSRAGR</sequence>
<keyword evidence="8" id="KW-0133">Cell shape</keyword>
<proteinExistence type="inferred from homology"/>
<dbReference type="Proteomes" id="UP000571817">
    <property type="component" value="Unassembled WGS sequence"/>
</dbReference>
<comment type="subcellular location">
    <subcellularLocation>
        <location evidence="1">Cell membrane</location>
        <topology evidence="1">Multi-pass membrane protein</topology>
    </subcellularLocation>
</comment>
<evidence type="ECO:0000256" key="9">
    <source>
        <dbReference type="ARBA" id="ARBA00022984"/>
    </source>
</evidence>
<dbReference type="GO" id="GO:0032153">
    <property type="term" value="C:cell division site"/>
    <property type="evidence" value="ECO:0007669"/>
    <property type="project" value="TreeGrafter"/>
</dbReference>
<evidence type="ECO:0000256" key="12">
    <source>
        <dbReference type="ARBA" id="ARBA00023306"/>
    </source>
</evidence>
<dbReference type="EC" id="2.4.99.28" evidence="19"/>
<dbReference type="InterPro" id="IPR018365">
    <property type="entry name" value="Cell_cycle_FtsW-rel_CS"/>
</dbReference>
<evidence type="ECO:0000256" key="17">
    <source>
        <dbReference type="ARBA" id="ARBA00041185"/>
    </source>
</evidence>
<evidence type="ECO:0000256" key="1">
    <source>
        <dbReference type="ARBA" id="ARBA00004651"/>
    </source>
</evidence>
<evidence type="ECO:0000256" key="2">
    <source>
        <dbReference type="ARBA" id="ARBA00004752"/>
    </source>
</evidence>
<comment type="catalytic activity">
    <reaction evidence="20">
        <text>[GlcNAc-(1-&gt;4)-Mur2Ac(oyl-L-Ala-gamma-D-Glu-L-Lys-D-Ala-D-Ala)](n)-di-trans,octa-cis-undecaprenyl diphosphate + beta-D-GlcNAc-(1-&gt;4)-Mur2Ac(oyl-L-Ala-gamma-D-Glu-L-Lys-D-Ala-D-Ala)-di-trans,octa-cis-undecaprenyl diphosphate = [GlcNAc-(1-&gt;4)-Mur2Ac(oyl-L-Ala-gamma-D-Glu-L-Lys-D-Ala-D-Ala)](n+1)-di-trans,octa-cis-undecaprenyl diphosphate + di-trans,octa-cis-undecaprenyl diphosphate + H(+)</text>
        <dbReference type="Rhea" id="RHEA:23708"/>
        <dbReference type="Rhea" id="RHEA-COMP:9602"/>
        <dbReference type="Rhea" id="RHEA-COMP:9603"/>
        <dbReference type="ChEBI" id="CHEBI:15378"/>
        <dbReference type="ChEBI" id="CHEBI:58405"/>
        <dbReference type="ChEBI" id="CHEBI:60033"/>
        <dbReference type="ChEBI" id="CHEBI:78435"/>
        <dbReference type="EC" id="2.4.99.28"/>
    </reaction>
</comment>
<protein>
    <recommendedName>
        <fullName evidence="17">Probable peptidoglycan glycosyltransferase FtsW</fullName>
        <ecNumber evidence="19">2.4.99.28</ecNumber>
    </recommendedName>
    <alternativeName>
        <fullName evidence="18">Cell division protein FtsW</fullName>
    </alternativeName>
    <alternativeName>
        <fullName evidence="15">Cell wall polymerase</fullName>
    </alternativeName>
    <alternativeName>
        <fullName evidence="14">Peptidoglycan polymerase</fullName>
    </alternativeName>
</protein>
<evidence type="ECO:0000256" key="13">
    <source>
        <dbReference type="ARBA" id="ARBA00023316"/>
    </source>
</evidence>
<evidence type="ECO:0000256" key="4">
    <source>
        <dbReference type="ARBA" id="ARBA00022618"/>
    </source>
</evidence>
<evidence type="ECO:0000256" key="19">
    <source>
        <dbReference type="ARBA" id="ARBA00044770"/>
    </source>
</evidence>
<feature type="transmembrane region" description="Helical" evidence="22">
    <location>
        <begin position="97"/>
        <end position="120"/>
    </location>
</feature>
<dbReference type="PANTHER" id="PTHR30474:SF2">
    <property type="entry name" value="PEPTIDOGLYCAN GLYCOSYLTRANSFERASE FTSW-RELATED"/>
    <property type="match status" value="1"/>
</dbReference>
<evidence type="ECO:0000256" key="15">
    <source>
        <dbReference type="ARBA" id="ARBA00033270"/>
    </source>
</evidence>
<dbReference type="NCBIfam" id="TIGR02614">
    <property type="entry name" value="ftsW"/>
    <property type="match status" value="1"/>
</dbReference>
<dbReference type="AlphaFoldDB" id="A0A853DCP1"/>
<dbReference type="GO" id="GO:0051301">
    <property type="term" value="P:cell division"/>
    <property type="evidence" value="ECO:0007669"/>
    <property type="project" value="UniProtKB-KW"/>
</dbReference>
<keyword evidence="5" id="KW-0328">Glycosyltransferase</keyword>
<keyword evidence="13" id="KW-0961">Cell wall biogenesis/degradation</keyword>
<dbReference type="PROSITE" id="PS00428">
    <property type="entry name" value="FTSW_RODA_SPOVE"/>
    <property type="match status" value="1"/>
</dbReference>
<evidence type="ECO:0000256" key="3">
    <source>
        <dbReference type="ARBA" id="ARBA00022475"/>
    </source>
</evidence>
<keyword evidence="7 22" id="KW-0812">Transmembrane</keyword>
<evidence type="ECO:0000256" key="8">
    <source>
        <dbReference type="ARBA" id="ARBA00022960"/>
    </source>
</evidence>
<dbReference type="RefSeq" id="WP_179481507.1">
    <property type="nucleotide sequence ID" value="NZ_JACCFW010000001.1"/>
</dbReference>
<keyword evidence="11 22" id="KW-0472">Membrane</keyword>
<feature type="transmembrane region" description="Helical" evidence="22">
    <location>
        <begin position="126"/>
        <end position="152"/>
    </location>
</feature>
<dbReference type="InterPro" id="IPR013437">
    <property type="entry name" value="FtsW"/>
</dbReference>